<organism evidence="8 9">
    <name type="scientific">Streptomyces tardus</name>
    <dbReference type="NCBI Taxonomy" id="2780544"/>
    <lineage>
        <taxon>Bacteria</taxon>
        <taxon>Bacillati</taxon>
        <taxon>Actinomycetota</taxon>
        <taxon>Actinomycetes</taxon>
        <taxon>Kitasatosporales</taxon>
        <taxon>Streptomycetaceae</taxon>
        <taxon>Streptomyces</taxon>
    </lineage>
</organism>
<evidence type="ECO:0000313" key="9">
    <source>
        <dbReference type="Proteomes" id="UP000694501"/>
    </source>
</evidence>
<comment type="caution">
    <text evidence="8">The sequence shown here is derived from an EMBL/GenBank/DDBJ whole genome shotgun (WGS) entry which is preliminary data.</text>
</comment>
<dbReference type="SMART" id="SM00220">
    <property type="entry name" value="S_TKc"/>
    <property type="match status" value="1"/>
</dbReference>
<dbReference type="Gene3D" id="3.30.200.20">
    <property type="entry name" value="Phosphorylase Kinase, domain 1"/>
    <property type="match status" value="1"/>
</dbReference>
<evidence type="ECO:0000256" key="3">
    <source>
        <dbReference type="ARBA" id="ARBA00022777"/>
    </source>
</evidence>
<keyword evidence="1" id="KW-0808">Transferase</keyword>
<keyword evidence="9" id="KW-1185">Reference proteome</keyword>
<dbReference type="PROSITE" id="PS00108">
    <property type="entry name" value="PROTEIN_KINASE_ST"/>
    <property type="match status" value="1"/>
</dbReference>
<dbReference type="PROSITE" id="PS50011">
    <property type="entry name" value="PROTEIN_KINASE_DOM"/>
    <property type="match status" value="1"/>
</dbReference>
<feature type="domain" description="Protein kinase" evidence="7">
    <location>
        <begin position="15"/>
        <end position="273"/>
    </location>
</feature>
<protein>
    <submittedName>
        <fullName evidence="8">Protein kinase</fullName>
    </submittedName>
</protein>
<feature type="compositionally biased region" description="Gly residues" evidence="6">
    <location>
        <begin position="440"/>
        <end position="459"/>
    </location>
</feature>
<dbReference type="PANTHER" id="PTHR43289">
    <property type="entry name" value="MITOGEN-ACTIVATED PROTEIN KINASE KINASE KINASE 20-RELATED"/>
    <property type="match status" value="1"/>
</dbReference>
<evidence type="ECO:0000313" key="8">
    <source>
        <dbReference type="EMBL" id="MBU7598309.1"/>
    </source>
</evidence>
<dbReference type="InterPro" id="IPR011009">
    <property type="entry name" value="Kinase-like_dom_sf"/>
</dbReference>
<dbReference type="GO" id="GO:0005524">
    <property type="term" value="F:ATP binding"/>
    <property type="evidence" value="ECO:0007669"/>
    <property type="project" value="UniProtKB-UniRule"/>
</dbReference>
<dbReference type="SUPFAM" id="SSF56112">
    <property type="entry name" value="Protein kinase-like (PK-like)"/>
    <property type="match status" value="1"/>
</dbReference>
<dbReference type="InterPro" id="IPR000719">
    <property type="entry name" value="Prot_kinase_dom"/>
</dbReference>
<feature type="binding site" evidence="5">
    <location>
        <position position="43"/>
    </location>
    <ligand>
        <name>ATP</name>
        <dbReference type="ChEBI" id="CHEBI:30616"/>
    </ligand>
</feature>
<keyword evidence="2 5" id="KW-0547">Nucleotide-binding</keyword>
<gene>
    <name evidence="8" type="ORF">JGS22_011955</name>
</gene>
<evidence type="ECO:0000256" key="5">
    <source>
        <dbReference type="PROSITE-ProRule" id="PRU10141"/>
    </source>
</evidence>
<proteinExistence type="predicted"/>
<feature type="compositionally biased region" description="Low complexity" evidence="6">
    <location>
        <begin position="305"/>
        <end position="340"/>
    </location>
</feature>
<evidence type="ECO:0000256" key="4">
    <source>
        <dbReference type="ARBA" id="ARBA00022840"/>
    </source>
</evidence>
<dbReference type="Pfam" id="PF00069">
    <property type="entry name" value="Pkinase"/>
    <property type="match status" value="1"/>
</dbReference>
<accession>A0A949N4V2</accession>
<keyword evidence="3 8" id="KW-0418">Kinase</keyword>
<evidence type="ECO:0000256" key="6">
    <source>
        <dbReference type="SAM" id="MobiDB-lite"/>
    </source>
</evidence>
<feature type="region of interest" description="Disordered" evidence="6">
    <location>
        <begin position="569"/>
        <end position="588"/>
    </location>
</feature>
<dbReference type="EMBL" id="JAELVF020000001">
    <property type="protein sequence ID" value="MBU7598309.1"/>
    <property type="molecule type" value="Genomic_DNA"/>
</dbReference>
<evidence type="ECO:0000256" key="1">
    <source>
        <dbReference type="ARBA" id="ARBA00022679"/>
    </source>
</evidence>
<dbReference type="GO" id="GO:0004674">
    <property type="term" value="F:protein serine/threonine kinase activity"/>
    <property type="evidence" value="ECO:0007669"/>
    <property type="project" value="TreeGrafter"/>
</dbReference>
<feature type="region of interest" description="Disordered" evidence="6">
    <location>
        <begin position="440"/>
        <end position="468"/>
    </location>
</feature>
<dbReference type="InterPro" id="IPR008271">
    <property type="entry name" value="Ser/Thr_kinase_AS"/>
</dbReference>
<feature type="compositionally biased region" description="Pro residues" evidence="6">
    <location>
        <begin position="341"/>
        <end position="359"/>
    </location>
</feature>
<dbReference type="Gene3D" id="1.10.510.10">
    <property type="entry name" value="Transferase(Phosphotransferase) domain 1"/>
    <property type="match status" value="1"/>
</dbReference>
<dbReference type="PANTHER" id="PTHR43289:SF34">
    <property type="entry name" value="SERINE_THREONINE-PROTEIN KINASE YBDM-RELATED"/>
    <property type="match status" value="1"/>
</dbReference>
<evidence type="ECO:0000259" key="7">
    <source>
        <dbReference type="PROSITE" id="PS50011"/>
    </source>
</evidence>
<evidence type="ECO:0000256" key="2">
    <source>
        <dbReference type="ARBA" id="ARBA00022741"/>
    </source>
</evidence>
<keyword evidence="4 5" id="KW-0067">ATP-binding</keyword>
<feature type="region of interest" description="Disordered" evidence="6">
    <location>
        <begin position="298"/>
        <end position="408"/>
    </location>
</feature>
<dbReference type="InterPro" id="IPR017441">
    <property type="entry name" value="Protein_kinase_ATP_BS"/>
</dbReference>
<dbReference type="AlphaFoldDB" id="A0A949N4V2"/>
<name>A0A949N4V2_9ACTN</name>
<dbReference type="PROSITE" id="PS00107">
    <property type="entry name" value="PROTEIN_KINASE_ATP"/>
    <property type="match status" value="1"/>
</dbReference>
<dbReference type="CDD" id="cd14014">
    <property type="entry name" value="STKc_PknB_like"/>
    <property type="match status" value="1"/>
</dbReference>
<dbReference type="Proteomes" id="UP000694501">
    <property type="component" value="Unassembled WGS sequence"/>
</dbReference>
<feature type="compositionally biased region" description="Polar residues" evidence="6">
    <location>
        <begin position="384"/>
        <end position="394"/>
    </location>
</feature>
<sequence length="588" mass="60509">MQPLGEDDPRSIGEYRLLRRLGAGGMGLVYLGRSPGGRTVAVKVVRAHYAADEQFRARFRLEIEAGRRVGGDWTAKVLDADPDASTPWVATGYVAGPSLQQTVEAQGALPERTVRALGAGLGEALTAVHRLDLVHRDVKPSNVLLTLDGPRLIDFGVARATDATASLTATGVSVGSPGFMSPEQVLGRDTDRAADVFSLGAVLAFAATGEPPFPGSSSATLLYKVVHEEPELHTLTGELRELVAAALDKDPARRPTSALLADRLSGGAGAAALVVPGWLPSPVVEGVSRRAVALLELEAEPSPPSGGARSSPGGPARPSVGAAGSVDTPAAPLGGFGPPGSALPPVSPYGTPPPQPTPYPHLVAHPRQHPATSAGAPGPGWSQGHGTTAPLLSNTPPPGAIVRQPPRAKWNKGRRIALAAGLVLATVVVPGGITLMLPDGDGGSGGGSSAGTDSGGGKGGAEKDDDPAALPVKWVGTWRGVINSRGGNRIDLTTTIRAGNREERLVRTTHELQGVQCKGVARVDRISEGKLELTEFSEGDSPEVLGMKVCAEGSSRVDLLLGKDGTLTYRSHDDRSGRPTGELDKNGD</sequence>
<feature type="compositionally biased region" description="Basic and acidic residues" evidence="6">
    <location>
        <begin position="570"/>
        <end position="588"/>
    </location>
</feature>
<reference evidence="8" key="1">
    <citation type="submission" date="2021-06" db="EMBL/GenBank/DDBJ databases">
        <title>Sequencing of actinobacteria type strains.</title>
        <authorList>
            <person name="Nguyen G.-S."/>
            <person name="Wentzel A."/>
        </authorList>
    </citation>
    <scope>NUCLEOTIDE SEQUENCE</scope>
    <source>
        <strain evidence="8">P38-E01</strain>
    </source>
</reference>